<dbReference type="AlphaFoldDB" id="A0A1T4JJW6"/>
<dbReference type="GeneID" id="78315788"/>
<gene>
    <name evidence="1" type="ORF">SAMN02745149_00468</name>
</gene>
<reference evidence="1 2" key="1">
    <citation type="submission" date="2017-02" db="EMBL/GenBank/DDBJ databases">
        <authorList>
            <person name="Peterson S.W."/>
        </authorList>
    </citation>
    <scope>NUCLEOTIDE SEQUENCE [LARGE SCALE GENOMIC DNA]</scope>
    <source>
        <strain evidence="1 2">ATCC BAA-908</strain>
    </source>
</reference>
<evidence type="ECO:0000313" key="1">
    <source>
        <dbReference type="EMBL" id="SJZ30462.1"/>
    </source>
</evidence>
<accession>A0A1T4JJW6</accession>
<name>A0A1T4JJW6_TREPO</name>
<evidence type="ECO:0000313" key="2">
    <source>
        <dbReference type="Proteomes" id="UP000190423"/>
    </source>
</evidence>
<protein>
    <submittedName>
        <fullName evidence="1">Uncharacterized protein</fullName>
    </submittedName>
</protein>
<keyword evidence="2" id="KW-1185">Reference proteome</keyword>
<dbReference type="EMBL" id="FUWG01000003">
    <property type="protein sequence ID" value="SJZ30462.1"/>
    <property type="molecule type" value="Genomic_DNA"/>
</dbReference>
<dbReference type="STRING" id="261392.SAMN02745149_00468"/>
<dbReference type="Proteomes" id="UP000190423">
    <property type="component" value="Unassembled WGS sequence"/>
</dbReference>
<proteinExistence type="predicted"/>
<organism evidence="1 2">
    <name type="scientific">Treponema porcinum</name>
    <dbReference type="NCBI Taxonomy" id="261392"/>
    <lineage>
        <taxon>Bacteria</taxon>
        <taxon>Pseudomonadati</taxon>
        <taxon>Spirochaetota</taxon>
        <taxon>Spirochaetia</taxon>
        <taxon>Spirochaetales</taxon>
        <taxon>Treponemataceae</taxon>
        <taxon>Treponema</taxon>
    </lineage>
</organism>
<sequence>MSYCRYCGTEINYTRTANGKWLPYDVTGEPHFCQEDKQKQSHESGLKVCASCGKPVFIMKKKKIDYTTLNEHVCKKGDITRYQKYLEKQRRTKR</sequence>
<dbReference type="RefSeq" id="WP_078932393.1">
    <property type="nucleotide sequence ID" value="NZ_FUWG01000003.1"/>
</dbReference>